<dbReference type="RefSeq" id="WP_013574516.1">
    <property type="nucleotide sequence ID" value="NC_015061.1"/>
</dbReference>
<proteinExistence type="predicted"/>
<organism evidence="1 2">
    <name type="scientific">Rahnella sp. (strain Y9602)</name>
    <dbReference type="NCBI Taxonomy" id="2703885"/>
    <lineage>
        <taxon>Bacteria</taxon>
        <taxon>Pseudomonadati</taxon>
        <taxon>Pseudomonadota</taxon>
        <taxon>Gammaproteobacteria</taxon>
        <taxon>Enterobacterales</taxon>
        <taxon>Yersiniaceae</taxon>
        <taxon>Rahnella</taxon>
    </lineage>
</organism>
<dbReference type="HOGENOM" id="CLU_163922_0_0_6"/>
<accession>A0A0H3F6K1</accession>
<evidence type="ECO:0000313" key="2">
    <source>
        <dbReference type="Proteomes" id="UP000007257"/>
    </source>
</evidence>
<dbReference type="EMBL" id="CP002505">
    <property type="protein sequence ID" value="ADW72811.1"/>
    <property type="molecule type" value="Genomic_DNA"/>
</dbReference>
<dbReference type="OrthoDB" id="6429570at2"/>
<protein>
    <submittedName>
        <fullName evidence="1">Uncharacterized protein</fullName>
    </submittedName>
</protein>
<evidence type="ECO:0000313" key="1">
    <source>
        <dbReference type="EMBL" id="ADW72811.1"/>
    </source>
</evidence>
<dbReference type="Proteomes" id="UP000007257">
    <property type="component" value="Chromosome"/>
</dbReference>
<dbReference type="Pfam" id="PF25738">
    <property type="entry name" value="Derepression"/>
    <property type="match status" value="1"/>
</dbReference>
<reference evidence="2" key="1">
    <citation type="submission" date="2011-01" db="EMBL/GenBank/DDBJ databases">
        <title>Complete sequence of chromosome of Rahnella sp. Y9602.</title>
        <authorList>
            <consortium name="US DOE Joint Genome Institute"/>
            <person name="Lucas S."/>
            <person name="Copeland A."/>
            <person name="Lapidus A."/>
            <person name="Cheng J.-F."/>
            <person name="Goodwin L."/>
            <person name="Pitluck S."/>
            <person name="Lu M."/>
            <person name="Detter J.C."/>
            <person name="Han C."/>
            <person name="Tapia R."/>
            <person name="Land M."/>
            <person name="Hauser L."/>
            <person name="Kyrpides N."/>
            <person name="Ivanova N."/>
            <person name="Ovchinnikova G."/>
            <person name="Pagani I."/>
            <person name="Sobecky P.A."/>
            <person name="Martinez R.J."/>
            <person name="Woyke T."/>
        </authorList>
    </citation>
    <scope>NUCLEOTIDE SEQUENCE [LARGE SCALE GENOMIC DNA]</scope>
    <source>
        <strain evidence="2">Y9602</strain>
    </source>
</reference>
<dbReference type="KEGG" id="rah:Rahaq_1188"/>
<dbReference type="AlphaFoldDB" id="A0A0H3F6K1"/>
<name>A0A0H3F6K1_RAHSY</name>
<reference evidence="1 2" key="2">
    <citation type="journal article" date="2012" name="J. Bacteriol.">
        <title>Complete Genome Sequence of Rahnella sp. Strain Y9602, a Gammaproteobacterium Isolate from Metal- and Radionuclide-Contaminated Soil.</title>
        <authorList>
            <person name="Martinez R.J."/>
            <person name="Bruce D."/>
            <person name="Detter C."/>
            <person name="Goodwin L.A."/>
            <person name="Han J."/>
            <person name="Han C.S."/>
            <person name="Held B."/>
            <person name="Land M.L."/>
            <person name="Mikhailova N."/>
            <person name="Nolan M."/>
            <person name="Pennacchio L."/>
            <person name="Pitluck S."/>
            <person name="Tapia R."/>
            <person name="Woyke T."/>
            <person name="Sobecky P.A."/>
        </authorList>
    </citation>
    <scope>NUCLEOTIDE SEQUENCE [LARGE SCALE GENOMIC DNA]</scope>
    <source>
        <strain evidence="1 2">Y9602</strain>
    </source>
</reference>
<gene>
    <name evidence="1" type="ordered locus">Rahaq_1188</name>
</gene>
<dbReference type="eggNOG" id="ENOG5033HQJ">
    <property type="taxonomic scope" value="Bacteria"/>
</dbReference>
<sequence>MHNQTDNKTQVTAQIDDVSNDVKVTLSLEAFRKLNRSQELTYFLGCDLRKREIDGLTPFYLPHILSYVDEDLSFVLAELKEKGMCGNF</sequence>
<dbReference type="InterPro" id="IPR057872">
    <property type="entry name" value="Derepression"/>
</dbReference>